<organism evidence="2 3">
    <name type="scientific">Purpureocillium lilacinum</name>
    <name type="common">Paecilomyces lilacinus</name>
    <dbReference type="NCBI Taxonomy" id="33203"/>
    <lineage>
        <taxon>Eukaryota</taxon>
        <taxon>Fungi</taxon>
        <taxon>Dikarya</taxon>
        <taxon>Ascomycota</taxon>
        <taxon>Pezizomycotina</taxon>
        <taxon>Sordariomycetes</taxon>
        <taxon>Hypocreomycetidae</taxon>
        <taxon>Hypocreales</taxon>
        <taxon>Ophiocordycipitaceae</taxon>
        <taxon>Purpureocillium</taxon>
    </lineage>
</organism>
<gene>
    <name evidence="2" type="ORF">Purlil1_4589</name>
</gene>
<feature type="region of interest" description="Disordered" evidence="1">
    <location>
        <begin position="87"/>
        <end position="115"/>
    </location>
</feature>
<protein>
    <submittedName>
        <fullName evidence="2">Uncharacterized protein</fullName>
    </submittedName>
</protein>
<evidence type="ECO:0000313" key="3">
    <source>
        <dbReference type="Proteomes" id="UP001287286"/>
    </source>
</evidence>
<keyword evidence="3" id="KW-1185">Reference proteome</keyword>
<accession>A0ABR0C403</accession>
<evidence type="ECO:0000256" key="1">
    <source>
        <dbReference type="SAM" id="MobiDB-lite"/>
    </source>
</evidence>
<proteinExistence type="predicted"/>
<feature type="compositionally biased region" description="Polar residues" evidence="1">
    <location>
        <begin position="87"/>
        <end position="98"/>
    </location>
</feature>
<name>A0ABR0C403_PURLI</name>
<dbReference type="EMBL" id="JAWRVI010000013">
    <property type="protein sequence ID" value="KAK4091009.1"/>
    <property type="molecule type" value="Genomic_DNA"/>
</dbReference>
<feature type="region of interest" description="Disordered" evidence="1">
    <location>
        <begin position="40"/>
        <end position="65"/>
    </location>
</feature>
<reference evidence="2 3" key="1">
    <citation type="journal article" date="2024" name="Microbiol. Resour. Announc.">
        <title>Genome annotations for the ascomycete fungi Trichoderma harzianum, Trichoderma aggressivum, and Purpureocillium lilacinum.</title>
        <authorList>
            <person name="Beijen E.P.W."/>
            <person name="Ohm R.A."/>
        </authorList>
    </citation>
    <scope>NUCLEOTIDE SEQUENCE [LARGE SCALE GENOMIC DNA]</scope>
    <source>
        <strain evidence="2 3">CBS 150709</strain>
    </source>
</reference>
<dbReference type="Proteomes" id="UP001287286">
    <property type="component" value="Unassembled WGS sequence"/>
</dbReference>
<evidence type="ECO:0000313" key="2">
    <source>
        <dbReference type="EMBL" id="KAK4091009.1"/>
    </source>
</evidence>
<comment type="caution">
    <text evidence="2">The sequence shown here is derived from an EMBL/GenBank/DDBJ whole genome shotgun (WGS) entry which is preliminary data.</text>
</comment>
<sequence>MPPWPAGRSPPTKSKVMAWRAGGPMPFRRVESEVVSSLGIHTPRANHRPSNPPNHIPADLHTKSRPVRAPGRTAYIAALAQLSHSLSQVDRSPETSLSVPFPPADRSTRAHNAGSADLGRGIERCKMDGWGMMGMCSAARAEGPIVVATQLRSRADARMQPHGISAAIYYLEHSRTSPGCSLLRPWGPDAGSRLVRNAVQPFPIAYAHSPLPA</sequence>